<evidence type="ECO:0000313" key="2">
    <source>
        <dbReference type="EMBL" id="GBP42956.1"/>
    </source>
</evidence>
<dbReference type="OrthoDB" id="10063284at2759"/>
<evidence type="ECO:0000313" key="3">
    <source>
        <dbReference type="Proteomes" id="UP000299102"/>
    </source>
</evidence>
<protein>
    <submittedName>
        <fullName evidence="2">Uncharacterized protein</fullName>
    </submittedName>
</protein>
<accession>A0A4C1VUS8</accession>
<organism evidence="2 3">
    <name type="scientific">Eumeta variegata</name>
    <name type="common">Bagworm moth</name>
    <name type="synonym">Eumeta japonica</name>
    <dbReference type="NCBI Taxonomy" id="151549"/>
    <lineage>
        <taxon>Eukaryota</taxon>
        <taxon>Metazoa</taxon>
        <taxon>Ecdysozoa</taxon>
        <taxon>Arthropoda</taxon>
        <taxon>Hexapoda</taxon>
        <taxon>Insecta</taxon>
        <taxon>Pterygota</taxon>
        <taxon>Neoptera</taxon>
        <taxon>Endopterygota</taxon>
        <taxon>Lepidoptera</taxon>
        <taxon>Glossata</taxon>
        <taxon>Ditrysia</taxon>
        <taxon>Tineoidea</taxon>
        <taxon>Psychidae</taxon>
        <taxon>Oiketicinae</taxon>
        <taxon>Eumeta</taxon>
    </lineage>
</organism>
<keyword evidence="3" id="KW-1185">Reference proteome</keyword>
<gene>
    <name evidence="2" type="ORF">EVAR_96453_1</name>
</gene>
<proteinExistence type="predicted"/>
<dbReference type="AlphaFoldDB" id="A0A4C1VUS8"/>
<name>A0A4C1VUS8_EUMVA</name>
<evidence type="ECO:0000256" key="1">
    <source>
        <dbReference type="SAM" id="MobiDB-lite"/>
    </source>
</evidence>
<dbReference type="Proteomes" id="UP000299102">
    <property type="component" value="Unassembled WGS sequence"/>
</dbReference>
<feature type="region of interest" description="Disordered" evidence="1">
    <location>
        <begin position="88"/>
        <end position="110"/>
    </location>
</feature>
<sequence length="110" mass="12800">MLKRQMILLKITWTGRIRLSLAIRRAQFRKQKREKKYRKKKMAVNALMKVLSKPENKETECQEDIQVVLTSIALNQEAMDLTEEIYLRSSEGESSKTREGTTEEPAISLS</sequence>
<dbReference type="EMBL" id="BGZK01000427">
    <property type="protein sequence ID" value="GBP42956.1"/>
    <property type="molecule type" value="Genomic_DNA"/>
</dbReference>
<feature type="compositionally biased region" description="Basic and acidic residues" evidence="1">
    <location>
        <begin position="90"/>
        <end position="101"/>
    </location>
</feature>
<reference evidence="2 3" key="1">
    <citation type="journal article" date="2019" name="Commun. Biol.">
        <title>The bagworm genome reveals a unique fibroin gene that provides high tensile strength.</title>
        <authorList>
            <person name="Kono N."/>
            <person name="Nakamura H."/>
            <person name="Ohtoshi R."/>
            <person name="Tomita M."/>
            <person name="Numata K."/>
            <person name="Arakawa K."/>
        </authorList>
    </citation>
    <scope>NUCLEOTIDE SEQUENCE [LARGE SCALE GENOMIC DNA]</scope>
</reference>
<comment type="caution">
    <text evidence="2">The sequence shown here is derived from an EMBL/GenBank/DDBJ whole genome shotgun (WGS) entry which is preliminary data.</text>
</comment>